<proteinExistence type="predicted"/>
<dbReference type="PRINTS" id="PR00050">
    <property type="entry name" value="COLDSHOCK"/>
</dbReference>
<accession>A0A133XZU0</accession>
<dbReference type="PROSITE" id="PS51857">
    <property type="entry name" value="CSD_2"/>
    <property type="match status" value="1"/>
</dbReference>
<sequence>MYEGYVESYNAQKGYGYLVIENDPSKEKIFIHQSALERLNIPSLIVGQRVLFEVAPGRKGPQAVALQLM</sequence>
<comment type="subcellular location">
    <subcellularLocation>
        <location evidence="1">Cytoplasm</location>
    </subcellularLocation>
</comment>
<dbReference type="InterPro" id="IPR012156">
    <property type="entry name" value="Cold_shock_CspA"/>
</dbReference>
<dbReference type="InterPro" id="IPR002059">
    <property type="entry name" value="CSP_DNA-bd"/>
</dbReference>
<dbReference type="OrthoDB" id="9805039at2"/>
<dbReference type="GO" id="GO:0003676">
    <property type="term" value="F:nucleic acid binding"/>
    <property type="evidence" value="ECO:0007669"/>
    <property type="project" value="InterPro"/>
</dbReference>
<dbReference type="PANTHER" id="PTHR11544">
    <property type="entry name" value="COLD SHOCK DOMAIN CONTAINING PROTEINS"/>
    <property type="match status" value="1"/>
</dbReference>
<dbReference type="SMART" id="SM00357">
    <property type="entry name" value="CSP"/>
    <property type="match status" value="1"/>
</dbReference>
<dbReference type="EMBL" id="LSCQ01000042">
    <property type="protein sequence ID" value="KXB36467.1"/>
    <property type="molecule type" value="Genomic_DNA"/>
</dbReference>
<evidence type="ECO:0000313" key="5">
    <source>
        <dbReference type="Proteomes" id="UP000070422"/>
    </source>
</evidence>
<dbReference type="RefSeq" id="WP_060936773.1">
    <property type="nucleotide sequence ID" value="NZ_JBPXSK010000018.1"/>
</dbReference>
<organism evidence="4 5">
    <name type="scientific">Aerococcus christensenii</name>
    <dbReference type="NCBI Taxonomy" id="87541"/>
    <lineage>
        <taxon>Bacteria</taxon>
        <taxon>Bacillati</taxon>
        <taxon>Bacillota</taxon>
        <taxon>Bacilli</taxon>
        <taxon>Lactobacillales</taxon>
        <taxon>Aerococcaceae</taxon>
        <taxon>Aerococcus</taxon>
    </lineage>
</organism>
<protein>
    <submittedName>
        <fullName evidence="4">Putative major cold shock protein CspA</fullName>
    </submittedName>
</protein>
<feature type="domain" description="CSD" evidence="3">
    <location>
        <begin position="1"/>
        <end position="68"/>
    </location>
</feature>
<dbReference type="InterPro" id="IPR012340">
    <property type="entry name" value="NA-bd_OB-fold"/>
</dbReference>
<reference evidence="4 5" key="1">
    <citation type="submission" date="2016-01" db="EMBL/GenBank/DDBJ databases">
        <authorList>
            <person name="Oliw E.H."/>
        </authorList>
    </citation>
    <scope>NUCLEOTIDE SEQUENCE [LARGE SCALE GENOMIC DNA]</scope>
    <source>
        <strain evidence="4 5">KA00635</strain>
    </source>
</reference>
<dbReference type="SUPFAM" id="SSF50249">
    <property type="entry name" value="Nucleic acid-binding proteins"/>
    <property type="match status" value="1"/>
</dbReference>
<keyword evidence="2" id="KW-0963">Cytoplasm</keyword>
<dbReference type="InterPro" id="IPR050181">
    <property type="entry name" value="Cold_shock_domain"/>
</dbReference>
<evidence type="ECO:0000256" key="2">
    <source>
        <dbReference type="ARBA" id="ARBA00022490"/>
    </source>
</evidence>
<dbReference type="InterPro" id="IPR011129">
    <property type="entry name" value="CSD"/>
</dbReference>
<dbReference type="AlphaFoldDB" id="A0A133XZU0"/>
<dbReference type="Proteomes" id="UP000070422">
    <property type="component" value="Unassembled WGS sequence"/>
</dbReference>
<dbReference type="STRING" id="87541.AWM71_00810"/>
<evidence type="ECO:0000313" key="4">
    <source>
        <dbReference type="EMBL" id="KXB36467.1"/>
    </source>
</evidence>
<dbReference type="Pfam" id="PF00313">
    <property type="entry name" value="CSD"/>
    <property type="match status" value="1"/>
</dbReference>
<evidence type="ECO:0000256" key="1">
    <source>
        <dbReference type="ARBA" id="ARBA00004496"/>
    </source>
</evidence>
<name>A0A133XZU0_9LACT</name>
<dbReference type="Gene3D" id="2.40.50.140">
    <property type="entry name" value="Nucleic acid-binding proteins"/>
    <property type="match status" value="1"/>
</dbReference>
<dbReference type="GO" id="GO:0005737">
    <property type="term" value="C:cytoplasm"/>
    <property type="evidence" value="ECO:0007669"/>
    <property type="project" value="UniProtKB-SubCell"/>
</dbReference>
<dbReference type="PIRSF" id="PIRSF002599">
    <property type="entry name" value="Cold_shock_A"/>
    <property type="match status" value="1"/>
</dbReference>
<gene>
    <name evidence="4" type="ORF">HMPREF3187_00835</name>
</gene>
<dbReference type="PATRIC" id="fig|87541.4.peg.827"/>
<evidence type="ECO:0000259" key="3">
    <source>
        <dbReference type="PROSITE" id="PS51857"/>
    </source>
</evidence>
<comment type="caution">
    <text evidence="4">The sequence shown here is derived from an EMBL/GenBank/DDBJ whole genome shotgun (WGS) entry which is preliminary data.</text>
</comment>